<dbReference type="PANTHER" id="PTHR33744">
    <property type="entry name" value="CARBOHYDRATE DIACID REGULATOR"/>
    <property type="match status" value="1"/>
</dbReference>
<comment type="similarity">
    <text evidence="1">Belongs to the CdaR family.</text>
</comment>
<name>A0A6N7J1V5_9FIRM</name>
<dbReference type="Pfam" id="PF13556">
    <property type="entry name" value="HTH_30"/>
    <property type="match status" value="1"/>
</dbReference>
<dbReference type="PANTHER" id="PTHR33744:SF15">
    <property type="entry name" value="CARBOHYDRATE DIACID REGULATOR"/>
    <property type="match status" value="1"/>
</dbReference>
<evidence type="ECO:0000259" key="2">
    <source>
        <dbReference type="Pfam" id="PF13556"/>
    </source>
</evidence>
<dbReference type="Proteomes" id="UP000460257">
    <property type="component" value="Unassembled WGS sequence"/>
</dbReference>
<dbReference type="Gene3D" id="1.10.10.2840">
    <property type="entry name" value="PucR C-terminal helix-turn-helix domain"/>
    <property type="match status" value="1"/>
</dbReference>
<comment type="caution">
    <text evidence="4">The sequence shown here is derived from an EMBL/GenBank/DDBJ whole genome shotgun (WGS) entry which is preliminary data.</text>
</comment>
<evidence type="ECO:0008006" key="6">
    <source>
        <dbReference type="Google" id="ProtNLM"/>
    </source>
</evidence>
<gene>
    <name evidence="4" type="ORF">FRC54_08635</name>
</gene>
<organism evidence="4 5">
    <name type="scientific">Candidatus Weimeria bifida</name>
    <dbReference type="NCBI Taxonomy" id="2599074"/>
    <lineage>
        <taxon>Bacteria</taxon>
        <taxon>Bacillati</taxon>
        <taxon>Bacillota</taxon>
        <taxon>Clostridia</taxon>
        <taxon>Lachnospirales</taxon>
        <taxon>Lachnospiraceae</taxon>
        <taxon>Candidatus Weimeria</taxon>
    </lineage>
</organism>
<evidence type="ECO:0000259" key="3">
    <source>
        <dbReference type="Pfam" id="PF17853"/>
    </source>
</evidence>
<sequence>MKKEKNIENLLDELNKETGLKFSLKYDGEEPEKTVKILSDLLQRYKGTQKAGYFLKQFLLGEISGEEAEKKAIVYHFDIDSYWAVILLSFKQKYEPYMLRMISSLYRPGADHAVEMDPKHLVLVRQLKKETTEDELKEMAQAIVDTLNTEAMISLKAAYDECCTDLRKLPQSYRKVCSAEIIGNLFSEDDVYGYHNLGLGKLIYTLPRETCEQFLKDNLGDFDLSQLDQETKNTIKVFFDSGLSLAETARARFIHRNTLVYRIEKLEKQCELDIRKFDDAMIMRIALMINDYLKK</sequence>
<dbReference type="InterPro" id="IPR042070">
    <property type="entry name" value="PucR_C-HTH_sf"/>
</dbReference>
<dbReference type="Pfam" id="PF17853">
    <property type="entry name" value="GGDEF_2"/>
    <property type="match status" value="1"/>
</dbReference>
<evidence type="ECO:0000313" key="5">
    <source>
        <dbReference type="Proteomes" id="UP000460257"/>
    </source>
</evidence>
<feature type="domain" description="CdaR GGDEF-like" evidence="3">
    <location>
        <begin position="61"/>
        <end position="175"/>
    </location>
</feature>
<accession>A0A6N7J1V5</accession>
<evidence type="ECO:0000313" key="4">
    <source>
        <dbReference type="EMBL" id="MQN01951.1"/>
    </source>
</evidence>
<protein>
    <recommendedName>
        <fullName evidence="6">PucR family transcriptional regulator</fullName>
    </recommendedName>
</protein>
<dbReference type="InterPro" id="IPR025736">
    <property type="entry name" value="PucR_C-HTH_dom"/>
</dbReference>
<evidence type="ECO:0000256" key="1">
    <source>
        <dbReference type="ARBA" id="ARBA00006754"/>
    </source>
</evidence>
<dbReference type="InterPro" id="IPR041522">
    <property type="entry name" value="CdaR_GGDEF"/>
</dbReference>
<dbReference type="InterPro" id="IPR051448">
    <property type="entry name" value="CdaR-like_regulators"/>
</dbReference>
<dbReference type="AlphaFoldDB" id="A0A6N7J1V5"/>
<feature type="domain" description="PucR C-terminal helix-turn-helix" evidence="2">
    <location>
        <begin position="234"/>
        <end position="288"/>
    </location>
</feature>
<dbReference type="EMBL" id="VOGC01000007">
    <property type="protein sequence ID" value="MQN01951.1"/>
    <property type="molecule type" value="Genomic_DNA"/>
</dbReference>
<reference evidence="4" key="1">
    <citation type="journal article" date="2020" name="Appl. Environ. Microbiol.">
        <title>Medium-Chain Fatty Acid Synthesis by 'Candidatus Weimeria bifida' gen. nov., sp. nov., and 'Candidatus Pseudoramibacter fermentans' sp. nov.</title>
        <authorList>
            <person name="Scarborough M.J."/>
            <person name="Myers K.S."/>
            <person name="Donohue T.J."/>
            <person name="Noguera D.R."/>
        </authorList>
    </citation>
    <scope>NUCLEOTIDE SEQUENCE</scope>
    <source>
        <strain evidence="4">LCO1.1</strain>
    </source>
</reference>
<proteinExistence type="inferred from homology"/>
<keyword evidence="5" id="KW-1185">Reference proteome</keyword>